<protein>
    <submittedName>
        <fullName evidence="2">Uncharacterized protein</fullName>
    </submittedName>
</protein>
<keyword evidence="3" id="KW-1185">Reference proteome</keyword>
<evidence type="ECO:0000313" key="2">
    <source>
        <dbReference type="EMBL" id="VDK77139.1"/>
    </source>
</evidence>
<organism evidence="2 3">
    <name type="scientific">Litomosoides sigmodontis</name>
    <name type="common">Filarial nematode worm</name>
    <dbReference type="NCBI Taxonomy" id="42156"/>
    <lineage>
        <taxon>Eukaryota</taxon>
        <taxon>Metazoa</taxon>
        <taxon>Ecdysozoa</taxon>
        <taxon>Nematoda</taxon>
        <taxon>Chromadorea</taxon>
        <taxon>Rhabditida</taxon>
        <taxon>Spirurina</taxon>
        <taxon>Spiruromorpha</taxon>
        <taxon>Filarioidea</taxon>
        <taxon>Onchocercidae</taxon>
        <taxon>Litomosoides</taxon>
    </lineage>
</organism>
<name>A0A3P6T1Z2_LITSI</name>
<gene>
    <name evidence="2" type="ORF">NLS_LOCUS3539</name>
</gene>
<dbReference type="Proteomes" id="UP000277928">
    <property type="component" value="Unassembled WGS sequence"/>
</dbReference>
<keyword evidence="1" id="KW-0732">Signal</keyword>
<reference evidence="2 3" key="1">
    <citation type="submission" date="2018-08" db="EMBL/GenBank/DDBJ databases">
        <authorList>
            <person name="Laetsch R D."/>
            <person name="Stevens L."/>
            <person name="Kumar S."/>
            <person name="Blaxter L. M."/>
        </authorList>
    </citation>
    <scope>NUCLEOTIDE SEQUENCE [LARGE SCALE GENOMIC DNA]</scope>
</reference>
<feature type="chain" id="PRO_5018333069" evidence="1">
    <location>
        <begin position="18"/>
        <end position="115"/>
    </location>
</feature>
<dbReference type="EMBL" id="UYRX01000195">
    <property type="protein sequence ID" value="VDK77139.1"/>
    <property type="molecule type" value="Genomic_DNA"/>
</dbReference>
<dbReference type="OrthoDB" id="5836243at2759"/>
<accession>A0A3P6T1Z2</accession>
<evidence type="ECO:0000256" key="1">
    <source>
        <dbReference type="SAM" id="SignalP"/>
    </source>
</evidence>
<proteinExistence type="predicted"/>
<dbReference type="AlphaFoldDB" id="A0A3P6T1Z2"/>
<sequence length="115" mass="13005">MFRELYLAILFCAICFAVPMRDANEMANIRVKRFGFADNYAPYLNNGPYTYKFKSPFFKVKIKNGQPNTFSYPPYGIGSPGGFHSPYGAGSLHHPSFSSPYGGHQYNPYGYGWYG</sequence>
<dbReference type="OMA" id="NPHGYGW"/>
<feature type="signal peptide" evidence="1">
    <location>
        <begin position="1"/>
        <end position="17"/>
    </location>
</feature>
<evidence type="ECO:0000313" key="3">
    <source>
        <dbReference type="Proteomes" id="UP000277928"/>
    </source>
</evidence>